<sequence length="793" mass="88788">MKYSLILFCTFVCVVNAIYQRDAGKNDWSKEFIGDIKHAAFGCDKKDLLVGSDNVIANINLRTGKITWRRVFESKEVIRRFEYATATCNLITLTNTLRVWDKNGLLIWDDNNVVDAALTEEGVVEVKKEFVRVRSITGKPIYNHTSSEEFTGILKGSPLTLSTKQSAVLVTSSGISKASSVNVEEGHKIVQGELVTATNQGYYAKLNPIDETKSRVVVHSNENKIEEFNINATQATLAFIRPYTSVDNKQQFNILVKHDDQLSLYNRSGLIWSRDEGLSQIKGLTFVELPTQTQAIQGNAIVSFEARLEKQLETLISLARSTVDGLVSLVKNGLKSDYVHRELNVGRDEFGFSKIMLITTSKSVYAVHTNGQVLWKKTFHSIFKTSDLSDVKLIVTNSPQQHDEKPVTPEFVLVAQRGNQALVATGNGLIGDITNLETIDFKLKDSFGVPVENGNNVLVLVSSDNQVIIRHGTHNTLTKQVYFYVHDKPTNSLQGYTIINSTPVPIWTVQFHHPIQSFAHHATKLNKHVYTNTIQHDETELSKYLNPNTFSVALEAPTSSSSDSNVEIYLIDSITGTTIYHTLYESSSGPINMLLEDNLLLITYMYNKPKRYQLSAIELYSNQIPSHAVNVKRTSFILPSAVRTISSTRTTLGITSKLYLLALTNGQVLSVNQKTIDTRRPRGVAPNPNQAEEGLLMYNPYIPLISQSLLTYNKTVHEVSRIDTSPSYLESTCHVVVSGLDMFYIRTAPSKQFDLLNDDFSFSLLVISTVALLVATFVVKWMAAKRELVRLWK</sequence>
<evidence type="ECO:0000256" key="6">
    <source>
        <dbReference type="ARBA" id="ARBA00022729"/>
    </source>
</evidence>
<evidence type="ECO:0000256" key="7">
    <source>
        <dbReference type="ARBA" id="ARBA00022824"/>
    </source>
</evidence>
<keyword evidence="10" id="KW-0325">Glycoprotein</keyword>
<dbReference type="InterPro" id="IPR058545">
    <property type="entry name" value="Beta-prop_EMC1_1st"/>
</dbReference>
<evidence type="ECO:0000256" key="9">
    <source>
        <dbReference type="ARBA" id="ARBA00023136"/>
    </source>
</evidence>
<comment type="subunit">
    <text evidence="3">Component of the ER membrane protein complex (EMC).</text>
</comment>
<keyword evidence="9 11" id="KW-0472">Membrane</keyword>
<evidence type="ECO:0000256" key="4">
    <source>
        <dbReference type="ARBA" id="ARBA00020824"/>
    </source>
</evidence>
<accession>A0AAW2Z1N9</accession>
<evidence type="ECO:0000256" key="8">
    <source>
        <dbReference type="ARBA" id="ARBA00022989"/>
    </source>
</evidence>
<gene>
    <name evidence="15" type="ORF">AKO1_011530</name>
</gene>
<evidence type="ECO:0000256" key="1">
    <source>
        <dbReference type="ARBA" id="ARBA00004115"/>
    </source>
</evidence>
<dbReference type="PANTHER" id="PTHR21573">
    <property type="entry name" value="ER MEMBRANE PROTEIN COMPLEX SUBUNIT 1"/>
    <property type="match status" value="1"/>
</dbReference>
<evidence type="ECO:0000313" key="15">
    <source>
        <dbReference type="EMBL" id="KAL0483214.1"/>
    </source>
</evidence>
<evidence type="ECO:0000259" key="14">
    <source>
        <dbReference type="Pfam" id="PF25293"/>
    </source>
</evidence>
<reference evidence="15 16" key="1">
    <citation type="submission" date="2024-03" db="EMBL/GenBank/DDBJ databases">
        <title>The Acrasis kona genome and developmental transcriptomes reveal deep origins of eukaryotic multicellular pathways.</title>
        <authorList>
            <person name="Sheikh S."/>
            <person name="Fu C.-J."/>
            <person name="Brown M.W."/>
            <person name="Baldauf S.L."/>
        </authorList>
    </citation>
    <scope>NUCLEOTIDE SEQUENCE [LARGE SCALE GENOMIC DNA]</scope>
    <source>
        <strain evidence="15 16">ATCC MYA-3509</strain>
    </source>
</reference>
<organism evidence="15 16">
    <name type="scientific">Acrasis kona</name>
    <dbReference type="NCBI Taxonomy" id="1008807"/>
    <lineage>
        <taxon>Eukaryota</taxon>
        <taxon>Discoba</taxon>
        <taxon>Heterolobosea</taxon>
        <taxon>Tetramitia</taxon>
        <taxon>Eutetramitia</taxon>
        <taxon>Acrasidae</taxon>
        <taxon>Acrasis</taxon>
    </lineage>
</organism>
<comment type="similarity">
    <text evidence="2">Belongs to the EMC1 family.</text>
</comment>
<dbReference type="Proteomes" id="UP001431209">
    <property type="component" value="Unassembled WGS sequence"/>
</dbReference>
<dbReference type="Pfam" id="PF07774">
    <property type="entry name" value="EMC1_C"/>
    <property type="match status" value="1"/>
</dbReference>
<dbReference type="InterPro" id="IPR011678">
    <property type="entry name" value="EMC1_C"/>
</dbReference>
<proteinExistence type="inferred from homology"/>
<comment type="subcellular location">
    <subcellularLocation>
        <location evidence="1">Endoplasmic reticulum membrane</location>
        <topology evidence="1">Single-pass type I membrane protein</topology>
    </subcellularLocation>
</comment>
<dbReference type="GO" id="GO:0034975">
    <property type="term" value="P:protein folding in endoplasmic reticulum"/>
    <property type="evidence" value="ECO:0007669"/>
    <property type="project" value="TreeGrafter"/>
</dbReference>
<dbReference type="EMBL" id="JAOPGA020000946">
    <property type="protein sequence ID" value="KAL0483214.1"/>
    <property type="molecule type" value="Genomic_DNA"/>
</dbReference>
<feature type="chain" id="PRO_5043946477" description="ER membrane protein complex subunit 1" evidence="12">
    <location>
        <begin position="18"/>
        <end position="793"/>
    </location>
</feature>
<dbReference type="PANTHER" id="PTHR21573:SF0">
    <property type="entry name" value="ER MEMBRANE PROTEIN COMPLEX SUBUNIT 1"/>
    <property type="match status" value="1"/>
</dbReference>
<keyword evidence="16" id="KW-1185">Reference proteome</keyword>
<feature type="domain" description="ER membrane protein complex subunit 1 C-terminal" evidence="13">
    <location>
        <begin position="597"/>
        <end position="792"/>
    </location>
</feature>
<evidence type="ECO:0000256" key="3">
    <source>
        <dbReference type="ARBA" id="ARBA00011276"/>
    </source>
</evidence>
<keyword evidence="5 11" id="KW-0812">Transmembrane</keyword>
<evidence type="ECO:0000256" key="5">
    <source>
        <dbReference type="ARBA" id="ARBA00022692"/>
    </source>
</evidence>
<keyword evidence="8 11" id="KW-1133">Transmembrane helix</keyword>
<dbReference type="SUPFAM" id="SSF50998">
    <property type="entry name" value="Quinoprotein alcohol dehydrogenase-like"/>
    <property type="match status" value="1"/>
</dbReference>
<dbReference type="InterPro" id="IPR011047">
    <property type="entry name" value="Quinoprotein_ADH-like_sf"/>
</dbReference>
<evidence type="ECO:0000256" key="10">
    <source>
        <dbReference type="ARBA" id="ARBA00023180"/>
    </source>
</evidence>
<dbReference type="AlphaFoldDB" id="A0AAW2Z1N9"/>
<evidence type="ECO:0000259" key="13">
    <source>
        <dbReference type="Pfam" id="PF07774"/>
    </source>
</evidence>
<feature type="signal peptide" evidence="12">
    <location>
        <begin position="1"/>
        <end position="17"/>
    </location>
</feature>
<evidence type="ECO:0000256" key="11">
    <source>
        <dbReference type="SAM" id="Phobius"/>
    </source>
</evidence>
<dbReference type="Pfam" id="PF25293">
    <property type="entry name" value="Beta-prop_EMC1_N"/>
    <property type="match status" value="1"/>
</dbReference>
<keyword evidence="7" id="KW-0256">Endoplasmic reticulum</keyword>
<comment type="caution">
    <text evidence="15">The sequence shown here is derived from an EMBL/GenBank/DDBJ whole genome shotgun (WGS) entry which is preliminary data.</text>
</comment>
<keyword evidence="6 12" id="KW-0732">Signal</keyword>
<name>A0AAW2Z1N9_9EUKA</name>
<evidence type="ECO:0000313" key="16">
    <source>
        <dbReference type="Proteomes" id="UP001431209"/>
    </source>
</evidence>
<evidence type="ECO:0000256" key="12">
    <source>
        <dbReference type="SAM" id="SignalP"/>
    </source>
</evidence>
<dbReference type="GO" id="GO:0072546">
    <property type="term" value="C:EMC complex"/>
    <property type="evidence" value="ECO:0007669"/>
    <property type="project" value="InterPro"/>
</dbReference>
<protein>
    <recommendedName>
        <fullName evidence="4">ER membrane protein complex subunit 1</fullName>
    </recommendedName>
</protein>
<feature type="transmembrane region" description="Helical" evidence="11">
    <location>
        <begin position="760"/>
        <end position="783"/>
    </location>
</feature>
<evidence type="ECO:0000256" key="2">
    <source>
        <dbReference type="ARBA" id="ARBA00007904"/>
    </source>
</evidence>
<dbReference type="InterPro" id="IPR026895">
    <property type="entry name" value="EMC1"/>
</dbReference>
<feature type="domain" description="EMC1 first beta-propeller" evidence="14">
    <location>
        <begin position="17"/>
        <end position="110"/>
    </location>
</feature>